<proteinExistence type="predicted"/>
<sequence>MKSPALLPFRLVPWLLGGLGLLAAPRTSLGQLAPDQQLAKQAFAELEAASQHDGGKLWGTPLYGPLLLVTADSRRIVANAPDSAGVLHEAAGLYEGELPAAVNVANTAVQWAGRRWAMVQLPLPADPSERVSLLAHESFHRLQPQLQLTSPEADNAHLDEAPARAYLQLELAALRRALLAQSRRSTTAHLRAALAFRAYRRSLYPNATAAENQLELNEGLAEYTGLVLSERPATEAGAYLRQSLLDFPQTPSFVRSFAYQTVPVYGYLLRKRTPDWNRGISNQTDLTNLFTTSLGVAMPRNLASWTASALSRYGGKAILAQEAEREQQRQQQLTAYRRQFVEEPHLIIPLRQLNIAFDPRTAQPLAEAGTIYSTLRVTDSWGILTVEEGALLGPKQDQVSVGYPAAMQARSVTGPGYTLQLNEGWQVVKEADSGNYVLLPVPTQP</sequence>
<comment type="caution">
    <text evidence="1">The sequence shown here is derived from an EMBL/GenBank/DDBJ whole genome shotgun (WGS) entry which is preliminary data.</text>
</comment>
<accession>A0A243WG00</accession>
<dbReference type="OrthoDB" id="1299654at2"/>
<dbReference type="AlphaFoldDB" id="A0A243WG00"/>
<keyword evidence="2" id="KW-1185">Reference proteome</keyword>
<evidence type="ECO:0000313" key="1">
    <source>
        <dbReference type="EMBL" id="OUJ74696.1"/>
    </source>
</evidence>
<dbReference type="RefSeq" id="WP_086593498.1">
    <property type="nucleotide sequence ID" value="NZ_MTSE01000003.1"/>
</dbReference>
<name>A0A243WG00_9BACT</name>
<gene>
    <name evidence="1" type="ORF">BXP70_07995</name>
</gene>
<protein>
    <submittedName>
        <fullName evidence="1">Uncharacterized protein</fullName>
    </submittedName>
</protein>
<evidence type="ECO:0000313" key="2">
    <source>
        <dbReference type="Proteomes" id="UP000194873"/>
    </source>
</evidence>
<reference evidence="1 2" key="1">
    <citation type="submission" date="2017-01" db="EMBL/GenBank/DDBJ databases">
        <title>A new Hymenobacter.</title>
        <authorList>
            <person name="Liang Y."/>
            <person name="Feng F."/>
        </authorList>
    </citation>
    <scope>NUCLEOTIDE SEQUENCE [LARGE SCALE GENOMIC DNA]</scope>
    <source>
        <strain evidence="1">MIMBbqt21</strain>
    </source>
</reference>
<dbReference type="EMBL" id="MTSE01000003">
    <property type="protein sequence ID" value="OUJ74696.1"/>
    <property type="molecule type" value="Genomic_DNA"/>
</dbReference>
<dbReference type="Proteomes" id="UP000194873">
    <property type="component" value="Unassembled WGS sequence"/>
</dbReference>
<organism evidence="1 2">
    <name type="scientific">Hymenobacter crusticola</name>
    <dbReference type="NCBI Taxonomy" id="1770526"/>
    <lineage>
        <taxon>Bacteria</taxon>
        <taxon>Pseudomonadati</taxon>
        <taxon>Bacteroidota</taxon>
        <taxon>Cytophagia</taxon>
        <taxon>Cytophagales</taxon>
        <taxon>Hymenobacteraceae</taxon>
        <taxon>Hymenobacter</taxon>
    </lineage>
</organism>